<evidence type="ECO:0000313" key="6">
    <source>
        <dbReference type="Proteomes" id="UP000444721"/>
    </source>
</evidence>
<dbReference type="PROSITE" id="PS00455">
    <property type="entry name" value="AMP_BINDING"/>
    <property type="match status" value="1"/>
</dbReference>
<organism evidence="5 6">
    <name type="scientific">Naegleria fowleri</name>
    <name type="common">Brain eating amoeba</name>
    <dbReference type="NCBI Taxonomy" id="5763"/>
    <lineage>
        <taxon>Eukaryota</taxon>
        <taxon>Discoba</taxon>
        <taxon>Heterolobosea</taxon>
        <taxon>Tetramitia</taxon>
        <taxon>Eutetramitia</taxon>
        <taxon>Vahlkampfiidae</taxon>
        <taxon>Naegleria</taxon>
    </lineage>
</organism>
<dbReference type="GO" id="GO:0005783">
    <property type="term" value="C:endoplasmic reticulum"/>
    <property type="evidence" value="ECO:0007669"/>
    <property type="project" value="TreeGrafter"/>
</dbReference>
<evidence type="ECO:0000256" key="1">
    <source>
        <dbReference type="ARBA" id="ARBA00022450"/>
    </source>
</evidence>
<dbReference type="PANTHER" id="PTHR43272">
    <property type="entry name" value="LONG-CHAIN-FATTY-ACID--COA LIGASE"/>
    <property type="match status" value="1"/>
</dbReference>
<evidence type="ECO:0008006" key="7">
    <source>
        <dbReference type="Google" id="ProtNLM"/>
    </source>
</evidence>
<dbReference type="SUPFAM" id="SSF56801">
    <property type="entry name" value="Acetyl-CoA synthetase-like"/>
    <property type="match status" value="1"/>
</dbReference>
<dbReference type="Pfam" id="PF07993">
    <property type="entry name" value="NAD_binding_4"/>
    <property type="match status" value="1"/>
</dbReference>
<dbReference type="OrthoDB" id="1700726at2759"/>
<dbReference type="Gene3D" id="3.40.50.720">
    <property type="entry name" value="NAD(P)-binding Rossmann-like Domain"/>
    <property type="match status" value="1"/>
</dbReference>
<protein>
    <recommendedName>
        <fullName evidence="7">Carrier domain-containing protein</fullName>
    </recommendedName>
</protein>
<dbReference type="InterPro" id="IPR000873">
    <property type="entry name" value="AMP-dep_synth/lig_dom"/>
</dbReference>
<evidence type="ECO:0000256" key="2">
    <source>
        <dbReference type="ARBA" id="ARBA00022553"/>
    </source>
</evidence>
<dbReference type="SUPFAM" id="SSF51735">
    <property type="entry name" value="NAD(P)-binding Rossmann-fold domains"/>
    <property type="match status" value="1"/>
</dbReference>
<dbReference type="VEuPathDB" id="AmoebaDB:FDP41_013591"/>
<sequence length="1343" mass="154668">MCACVIESNTIRYVNYNEKQFDLCETCFNKCYDRVLKKKKHNSSSTNNDSVDVDDDNINEFAQIVEEDLGFFIPETAHYFDMKKKIESDRVNKIMFKSFIENRLKPCFGLLNSSADKYEWMRYEQVFHLICCIALGLEYFLQVPKKYSTNDKSWKERCFVSICGKNNLDWYLCDYACLFKCIVLAPIHFAQTNDEMRHIVELTESQAVICTPEFIDRFIEIAKEHTKSVKYIIVMNERSEPNESVEKFRQTIWNDDSPSSKINVIPLSDVIEKGKTILCEYLNKINKVKKNRYSKYFKDYETILTQNKSSSSIHKLWIYLEHEEFILNTLNHPDDLLTLVFTSGSTGQPKGIMVKDSSLRRELSGFRTEVPRVLFSFCPLAHMSDRKHVMMGICDGARIGIFTREFSHIFEDIQLCRPTVLASTPRIYNVLYDEFKKCVELEHSQLNEMHKSEKEIEEQVMADFRKMLGGRLQTIIIGGASSSSQVRDFLSLCFKCHVSDGMGSSEAGGIMNDGRVHQSVHYKLVDVPEMNYSIRDKPYPRGELCVKTETMFAGYFKNEELTNLALDNDGWLHTGDIVEELGPKNLRIIDRLKNIFKMAQGEFVSPAKIEDILISSKYIFQAYVYGNIKRSFLLAVIVPNATLVKKFAISEGILEFSSNQNNTRIDEIKNNELDDLSPLTDEEKNILKSNEKIKKLLLEEIEKVSMKGSLLPYEIPKDIIIDFEPFDPDKLLTPSMKVKRFECEKYYFNQLEELYEKIDPTTEKNTQRITDEIRDILLKSTTTENVTTSNDTSRGTFKAIDSLHAVKFSGILKNKYHMEIPLSLLFSQKDQDIDSVVERVSKFISEKNSPYCDLNQEGLDWKQQLLLPTSMMKEIAELSQRKVKIKHICDLERDILLTGCTGFLGAFILRDLLEEILKSKKKVKVFCIVRREVKKNEEETSSLKSPLLLNSIENNLEVMKRVKKTMQEFMLWKDVYEEHIIALQGDLSKPLLGLSETQFHELASRIELIYHNGAYVNSVMSYSQLYPSNAGSTLEILKLAILSSHDDEYSSMTPIVLISTVGVLQSGLSSFGFPTQMNHSTEKEEMIQDLTAHAVYVLKQLKTHLEHTNGYNSTKFISEQYIQQVRLLGYPACIFRPGMIGSDSENGVSNLADWVNRLVLGCFAMRCYPKTGRSLNVIPVNIVSKVIVCMSQYFHTYVETLENSNIVKYQLFELANTENYVVQFSDLLESAAKVEASKNEQASMEKMTCVPYQKWKQKLTEMNNSATPDDNLLRLATIFKSGYEFPSSGSQLQNHHVHKIIQALSKTDDENCRKLIPYRQMDSSYFEKQASYLVAHRNLPRNN</sequence>
<dbReference type="EMBL" id="VFQX01000019">
    <property type="protein sequence ID" value="KAF0980377.1"/>
    <property type="molecule type" value="Genomic_DNA"/>
</dbReference>
<comment type="caution">
    <text evidence="5">The sequence shown here is derived from an EMBL/GenBank/DDBJ whole genome shotgun (WGS) entry which is preliminary data.</text>
</comment>
<dbReference type="VEuPathDB" id="AmoebaDB:NfTy_027790"/>
<evidence type="ECO:0000313" key="5">
    <source>
        <dbReference type="EMBL" id="KAF0980377.1"/>
    </source>
</evidence>
<dbReference type="GO" id="GO:0004467">
    <property type="term" value="F:long-chain fatty acid-CoA ligase activity"/>
    <property type="evidence" value="ECO:0007669"/>
    <property type="project" value="TreeGrafter"/>
</dbReference>
<evidence type="ECO:0000259" key="4">
    <source>
        <dbReference type="Pfam" id="PF07993"/>
    </source>
</evidence>
<dbReference type="GO" id="GO:0016020">
    <property type="term" value="C:membrane"/>
    <property type="evidence" value="ECO:0007669"/>
    <property type="project" value="TreeGrafter"/>
</dbReference>
<dbReference type="InterPro" id="IPR020845">
    <property type="entry name" value="AMP-binding_CS"/>
</dbReference>
<dbReference type="RefSeq" id="XP_044565090.1">
    <property type="nucleotide sequence ID" value="XM_044704238.1"/>
</dbReference>
<evidence type="ECO:0000259" key="3">
    <source>
        <dbReference type="Pfam" id="PF00501"/>
    </source>
</evidence>
<feature type="domain" description="AMP-dependent synthetase/ligase" evidence="3">
    <location>
        <begin position="117"/>
        <end position="556"/>
    </location>
</feature>
<dbReference type="Pfam" id="PF00501">
    <property type="entry name" value="AMP-binding"/>
    <property type="match status" value="1"/>
</dbReference>
<name>A0A6A5BT67_NAEFO</name>
<keyword evidence="2" id="KW-0597">Phosphoprotein</keyword>
<dbReference type="InterPro" id="IPR042099">
    <property type="entry name" value="ANL_N_sf"/>
</dbReference>
<feature type="domain" description="Thioester reductase (TE)" evidence="4">
    <location>
        <begin position="897"/>
        <end position="1187"/>
    </location>
</feature>
<dbReference type="Gene3D" id="3.40.50.12780">
    <property type="entry name" value="N-terminal domain of ligase-like"/>
    <property type="match status" value="1"/>
</dbReference>
<dbReference type="Proteomes" id="UP000444721">
    <property type="component" value="Unassembled WGS sequence"/>
</dbReference>
<proteinExistence type="predicted"/>
<dbReference type="PANTHER" id="PTHR43272:SF91">
    <property type="entry name" value="CARRIER DOMAIN-CONTAINING PROTEIN"/>
    <property type="match status" value="1"/>
</dbReference>
<dbReference type="InterPro" id="IPR013120">
    <property type="entry name" value="FAR_NAD-bd"/>
</dbReference>
<dbReference type="OMA" id="YYKRPET"/>
<gene>
    <name evidence="5" type="ORF">FDP41_013591</name>
</gene>
<dbReference type="VEuPathDB" id="AmoebaDB:NF0020240"/>
<dbReference type="GeneID" id="68120806"/>
<keyword evidence="6" id="KW-1185">Reference proteome</keyword>
<keyword evidence="1" id="KW-0596">Phosphopantetheine</keyword>
<reference evidence="5 6" key="1">
    <citation type="journal article" date="2019" name="Sci. Rep.">
        <title>Nanopore sequencing improves the draft genome of the human pathogenic amoeba Naegleria fowleri.</title>
        <authorList>
            <person name="Liechti N."/>
            <person name="Schurch N."/>
            <person name="Bruggmann R."/>
            <person name="Wittwer M."/>
        </authorList>
    </citation>
    <scope>NUCLEOTIDE SEQUENCE [LARGE SCALE GENOMIC DNA]</scope>
    <source>
        <strain evidence="5 6">ATCC 30894</strain>
    </source>
</reference>
<dbReference type="InterPro" id="IPR036291">
    <property type="entry name" value="NAD(P)-bd_dom_sf"/>
</dbReference>
<accession>A0A6A5BT67</accession>